<protein>
    <submittedName>
        <fullName evidence="1">Uncharacterized protein</fullName>
    </submittedName>
</protein>
<proteinExistence type="predicted"/>
<accession>A0ABP3Q0N7</accession>
<gene>
    <name evidence="1" type="ORF">GCM10009416_14330</name>
</gene>
<keyword evidence="2" id="KW-1185">Reference proteome</keyword>
<dbReference type="EMBL" id="BAAAFZ010000014">
    <property type="protein sequence ID" value="GAA0576880.1"/>
    <property type="molecule type" value="Genomic_DNA"/>
</dbReference>
<evidence type="ECO:0000313" key="1">
    <source>
        <dbReference type="EMBL" id="GAA0576880.1"/>
    </source>
</evidence>
<evidence type="ECO:0000313" key="2">
    <source>
        <dbReference type="Proteomes" id="UP001501588"/>
    </source>
</evidence>
<dbReference type="RefSeq" id="WP_343894510.1">
    <property type="nucleotide sequence ID" value="NZ_BAAAFZ010000014.1"/>
</dbReference>
<comment type="caution">
    <text evidence="1">The sequence shown here is derived from an EMBL/GenBank/DDBJ whole genome shotgun (WGS) entry which is preliminary data.</text>
</comment>
<sequence length="70" mass="7793">MTTAPSAGWERHEDGTHIAIPIPPAKVDEVRAWCAEHCAGDYMIVLGRRVVFQSREDAALATLWWRCEGG</sequence>
<name>A0ABP3Q0N7_9PROT</name>
<organism evidence="1 2">
    <name type="scientific">Craurococcus roseus</name>
    <dbReference type="NCBI Taxonomy" id="77585"/>
    <lineage>
        <taxon>Bacteria</taxon>
        <taxon>Pseudomonadati</taxon>
        <taxon>Pseudomonadota</taxon>
        <taxon>Alphaproteobacteria</taxon>
        <taxon>Acetobacterales</taxon>
        <taxon>Acetobacteraceae</taxon>
        <taxon>Craurococcus</taxon>
    </lineage>
</organism>
<reference evidence="2" key="1">
    <citation type="journal article" date="2019" name="Int. J. Syst. Evol. Microbiol.">
        <title>The Global Catalogue of Microorganisms (GCM) 10K type strain sequencing project: providing services to taxonomists for standard genome sequencing and annotation.</title>
        <authorList>
            <consortium name="The Broad Institute Genomics Platform"/>
            <consortium name="The Broad Institute Genome Sequencing Center for Infectious Disease"/>
            <person name="Wu L."/>
            <person name="Ma J."/>
        </authorList>
    </citation>
    <scope>NUCLEOTIDE SEQUENCE [LARGE SCALE GENOMIC DNA]</scope>
    <source>
        <strain evidence="2">JCM 9933</strain>
    </source>
</reference>
<dbReference type="Proteomes" id="UP001501588">
    <property type="component" value="Unassembled WGS sequence"/>
</dbReference>